<protein>
    <submittedName>
        <fullName evidence="12">ATP synthase F0 sector subunit a</fullName>
    </submittedName>
</protein>
<evidence type="ECO:0000256" key="10">
    <source>
        <dbReference type="ARBA" id="ARBA00023310"/>
    </source>
</evidence>
<keyword evidence="5 11" id="KW-0812">Transmembrane</keyword>
<organism evidence="12 13">
    <name type="scientific">Vibrio maritimus</name>
    <dbReference type="NCBI Taxonomy" id="990268"/>
    <lineage>
        <taxon>Bacteria</taxon>
        <taxon>Pseudomonadati</taxon>
        <taxon>Pseudomonadota</taxon>
        <taxon>Gammaproteobacteria</taxon>
        <taxon>Vibrionales</taxon>
        <taxon>Vibrionaceae</taxon>
        <taxon>Vibrio</taxon>
    </lineage>
</organism>
<evidence type="ECO:0000256" key="7">
    <source>
        <dbReference type="ARBA" id="ARBA00022989"/>
    </source>
</evidence>
<keyword evidence="10" id="KW-0066">ATP synthesis</keyword>
<feature type="transmembrane region" description="Helical" evidence="11">
    <location>
        <begin position="28"/>
        <end position="48"/>
    </location>
</feature>
<accession>A0A090T4K1</accession>
<dbReference type="GO" id="GO:0006754">
    <property type="term" value="P:ATP biosynthetic process"/>
    <property type="evidence" value="ECO:0007669"/>
    <property type="project" value="UniProtKB-KW"/>
</dbReference>
<evidence type="ECO:0000256" key="6">
    <source>
        <dbReference type="ARBA" id="ARBA00022781"/>
    </source>
</evidence>
<dbReference type="GO" id="GO:1902600">
    <property type="term" value="P:proton transmembrane transport"/>
    <property type="evidence" value="ECO:0007669"/>
    <property type="project" value="UniProtKB-KW"/>
</dbReference>
<keyword evidence="4" id="KW-0138">CF(0)</keyword>
<keyword evidence="9 11" id="KW-0472">Membrane</keyword>
<comment type="subcellular location">
    <subcellularLocation>
        <location evidence="1">Membrane</location>
        <topology evidence="1">Multi-pass membrane protein</topology>
    </subcellularLocation>
</comment>
<evidence type="ECO:0000256" key="8">
    <source>
        <dbReference type="ARBA" id="ARBA00023065"/>
    </source>
</evidence>
<evidence type="ECO:0000313" key="12">
    <source>
        <dbReference type="EMBL" id="GAL34138.1"/>
    </source>
</evidence>
<comment type="caution">
    <text evidence="12">The sequence shown here is derived from an EMBL/GenBank/DDBJ whole genome shotgun (WGS) entry which is preliminary data.</text>
</comment>
<keyword evidence="6" id="KW-0375">Hydrogen ion transport</keyword>
<dbReference type="GO" id="GO:0045259">
    <property type="term" value="C:proton-transporting ATP synthase complex"/>
    <property type="evidence" value="ECO:0007669"/>
    <property type="project" value="UniProtKB-KW"/>
</dbReference>
<dbReference type="SUPFAM" id="SSF81336">
    <property type="entry name" value="F1F0 ATP synthase subunit A"/>
    <property type="match status" value="1"/>
</dbReference>
<reference evidence="12 13" key="1">
    <citation type="submission" date="2014-09" db="EMBL/GenBank/DDBJ databases">
        <title>Vibrio maritimus JCM 19240. (C210) whole genome shotgun sequence.</title>
        <authorList>
            <person name="Sawabe T."/>
            <person name="Meirelles P."/>
            <person name="Nakanishi M."/>
            <person name="Sayaka M."/>
            <person name="Hattori M."/>
            <person name="Ohkuma M."/>
        </authorList>
    </citation>
    <scope>NUCLEOTIDE SEQUENCE [LARGE SCALE GENOMIC DNA]</scope>
    <source>
        <strain evidence="12 13">JCM 19240</strain>
    </source>
</reference>
<dbReference type="InterPro" id="IPR035908">
    <property type="entry name" value="F0_ATP_A_sf"/>
</dbReference>
<evidence type="ECO:0000256" key="9">
    <source>
        <dbReference type="ARBA" id="ARBA00023136"/>
    </source>
</evidence>
<keyword evidence="7 11" id="KW-1133">Transmembrane helix</keyword>
<dbReference type="AlphaFoldDB" id="A0A090T4K1"/>
<evidence type="ECO:0000256" key="4">
    <source>
        <dbReference type="ARBA" id="ARBA00022547"/>
    </source>
</evidence>
<evidence type="ECO:0000256" key="3">
    <source>
        <dbReference type="ARBA" id="ARBA00022448"/>
    </source>
</evidence>
<comment type="similarity">
    <text evidence="2">Belongs to the ATPase A chain family.</text>
</comment>
<evidence type="ECO:0000256" key="1">
    <source>
        <dbReference type="ARBA" id="ARBA00004141"/>
    </source>
</evidence>
<name>A0A090T4K1_9VIBR</name>
<gene>
    <name evidence="12" type="ORF">JCM19240_1046</name>
</gene>
<evidence type="ECO:0000313" key="13">
    <source>
        <dbReference type="Proteomes" id="UP000029224"/>
    </source>
</evidence>
<keyword evidence="13" id="KW-1185">Reference proteome</keyword>
<dbReference type="Proteomes" id="UP000029224">
    <property type="component" value="Unassembled WGS sequence"/>
</dbReference>
<dbReference type="Gene3D" id="1.20.120.220">
    <property type="entry name" value="ATP synthase, F0 complex, subunit A"/>
    <property type="match status" value="1"/>
</dbReference>
<keyword evidence="8" id="KW-0406">Ion transport</keyword>
<evidence type="ECO:0000256" key="2">
    <source>
        <dbReference type="ARBA" id="ARBA00006810"/>
    </source>
</evidence>
<dbReference type="EMBL" id="BBMT01000004">
    <property type="protein sequence ID" value="GAL34138.1"/>
    <property type="molecule type" value="Genomic_DNA"/>
</dbReference>
<keyword evidence="3" id="KW-0813">Transport</keyword>
<evidence type="ECO:0000256" key="11">
    <source>
        <dbReference type="SAM" id="Phobius"/>
    </source>
</evidence>
<evidence type="ECO:0000256" key="5">
    <source>
        <dbReference type="ARBA" id="ARBA00022692"/>
    </source>
</evidence>
<sequence>MIFILIALMPWWMQWALSVPWALFHILIVGLQAFIFMVLTVVYMGMAVEEH</sequence>
<reference evidence="12 13" key="2">
    <citation type="submission" date="2014-09" db="EMBL/GenBank/DDBJ databases">
        <authorList>
            <consortium name="NBRP consortium"/>
            <person name="Sawabe T."/>
            <person name="Meirelles P."/>
            <person name="Nakanishi M."/>
            <person name="Sayaka M."/>
            <person name="Hattori M."/>
            <person name="Ohkuma M."/>
        </authorList>
    </citation>
    <scope>NUCLEOTIDE SEQUENCE [LARGE SCALE GENOMIC DNA]</scope>
    <source>
        <strain evidence="12 13">JCM 19240</strain>
    </source>
</reference>
<proteinExistence type="inferred from homology"/>